<evidence type="ECO:0000256" key="2">
    <source>
        <dbReference type="ARBA" id="ARBA00022741"/>
    </source>
</evidence>
<organism evidence="6">
    <name type="scientific">groundwater metagenome</name>
    <dbReference type="NCBI Taxonomy" id="717931"/>
    <lineage>
        <taxon>unclassified sequences</taxon>
        <taxon>metagenomes</taxon>
        <taxon>ecological metagenomes</taxon>
    </lineage>
</organism>
<evidence type="ECO:0000259" key="5">
    <source>
        <dbReference type="PROSITE" id="PS50234"/>
    </source>
</evidence>
<evidence type="ECO:0000256" key="1">
    <source>
        <dbReference type="ARBA" id="ARBA00005799"/>
    </source>
</evidence>
<dbReference type="InterPro" id="IPR041628">
    <property type="entry name" value="ChlI/MoxR_AAA_lid"/>
</dbReference>
<proteinExistence type="inferred from homology"/>
<keyword evidence="3" id="KW-0067">ATP-binding</keyword>
<dbReference type="GO" id="GO:0005524">
    <property type="term" value="F:ATP binding"/>
    <property type="evidence" value="ECO:0007669"/>
    <property type="project" value="UniProtKB-KW"/>
</dbReference>
<dbReference type="Pfam" id="PF01078">
    <property type="entry name" value="Mg_chelatase"/>
    <property type="match status" value="1"/>
</dbReference>
<dbReference type="Pfam" id="PF17863">
    <property type="entry name" value="AAA_lid_2"/>
    <property type="match status" value="1"/>
</dbReference>
<feature type="compositionally biased region" description="Acidic residues" evidence="4">
    <location>
        <begin position="343"/>
        <end position="355"/>
    </location>
</feature>
<dbReference type="PROSITE" id="PS50234">
    <property type="entry name" value="VWFA"/>
    <property type="match status" value="1"/>
</dbReference>
<dbReference type="InterPro" id="IPR000523">
    <property type="entry name" value="Mg_chelatse_chII-like_cat_dom"/>
</dbReference>
<accession>A0A098EB13</accession>
<dbReference type="SMART" id="SM00327">
    <property type="entry name" value="VWA"/>
    <property type="match status" value="1"/>
</dbReference>
<dbReference type="Pfam" id="PF13519">
    <property type="entry name" value="VWA_2"/>
    <property type="match status" value="1"/>
</dbReference>
<keyword evidence="6" id="KW-0436">Ligase</keyword>
<dbReference type="InterPro" id="IPR041702">
    <property type="entry name" value="BchD/ChlD_VWA"/>
</dbReference>
<dbReference type="SUPFAM" id="SSF53300">
    <property type="entry name" value="vWA-like"/>
    <property type="match status" value="1"/>
</dbReference>
<sequence>MTQQIERTLLPFMAIVGQEKLKKALILNAINMNLHGVIIRGEKGTAKSTAVRALSDLLPEIEVVKCLFNCSPNEPSLQCDNCRMKYNKGEKLETEKRKIRVVELPLGATEDRIIGTVDIEKALKDGIKALQPGVLAEVNQGILYIDEVNLLDDHLVDILLDSAAMGVNVIEREGISISHPSKFILVGTMNPEEGELRPQLLDRFGLQVDVAGIKDVDERVRIIKTIEEFEDNPPGFIKKHKTKQDELRTKILKAKELLKNVEISDKLLKKIAKLCIELGVDGHRADILIASTAKTIAAYNMRNKVNEEDVKEAANFVLPHRMRKQPFQEPKPIEDKIDEIMNEDNDENDDNEQQDDEQKQEEKEEQEDDEQELPPQPPLPENDDNKTGKQKKNYDIGNSQIPPKIKIDKDKKLRMGSGKRAKTLSSKLGKYVKSKIPKEKASDIAIDATIRASVVRNVGKGNIKIEKEDLREKVREKKKASVIVFVVDSSGSMAAKKRMEAAKGAVMSLLEDAYQNRDKVGFIAFQGNKAEVLLKPTSSVELAARYLKELPTGGRTPLPDGMYKGFELLKMEINKDKNTIPTMVLISDGKGNVPIQKNVGEEVISLSNEIKKNNIHLMVIDSGQGFVKLGYNSEIVEASCGEYIKLDELSADNIVGAVKSNLIKIVTIQPPQKSQII</sequence>
<name>A0A098EB13_9ZZZZ</name>
<dbReference type="Gene3D" id="3.40.50.300">
    <property type="entry name" value="P-loop containing nucleotide triphosphate hydrolases"/>
    <property type="match status" value="1"/>
</dbReference>
<dbReference type="InterPro" id="IPR027417">
    <property type="entry name" value="P-loop_NTPase"/>
</dbReference>
<dbReference type="InterPro" id="IPR036465">
    <property type="entry name" value="vWFA_dom_sf"/>
</dbReference>
<dbReference type="EC" id="6.6.1.1" evidence="6"/>
<dbReference type="AlphaFoldDB" id="A0A098EB13"/>
<dbReference type="CDD" id="cd01451">
    <property type="entry name" value="vWA_Magnesium_chelatase"/>
    <property type="match status" value="1"/>
</dbReference>
<reference evidence="6" key="1">
    <citation type="submission" date="2014-09" db="EMBL/GenBank/DDBJ databases">
        <authorList>
            <person name="Probst J Alexander"/>
        </authorList>
    </citation>
    <scope>NUCLEOTIDE SEQUENCE</scope>
</reference>
<dbReference type="EMBL" id="CCXY01000271">
    <property type="protein sequence ID" value="CEG13202.1"/>
    <property type="molecule type" value="Genomic_DNA"/>
</dbReference>
<dbReference type="NCBIfam" id="TIGR02442">
    <property type="entry name" value="Cob-chelat-sub"/>
    <property type="match status" value="1"/>
</dbReference>
<evidence type="ECO:0000256" key="3">
    <source>
        <dbReference type="ARBA" id="ARBA00022840"/>
    </source>
</evidence>
<gene>
    <name evidence="6" type="ORF">MSIBF_A3420003</name>
</gene>
<dbReference type="InterPro" id="IPR052989">
    <property type="entry name" value="Mg-chelatase_DI-like"/>
</dbReference>
<dbReference type="InterPro" id="IPR002035">
    <property type="entry name" value="VWF_A"/>
</dbReference>
<keyword evidence="2" id="KW-0547">Nucleotide-binding</keyword>
<dbReference type="Gene3D" id="3.40.50.410">
    <property type="entry name" value="von Willebrand factor, type A domain"/>
    <property type="match status" value="1"/>
</dbReference>
<dbReference type="InterPro" id="IPR003593">
    <property type="entry name" value="AAA+_ATPase"/>
</dbReference>
<protein>
    <submittedName>
        <fullName evidence="6">Protoporphyrin IX magnesium-chelatase</fullName>
        <ecNumber evidence="6">6.6.1.1</ecNumber>
    </submittedName>
</protein>
<dbReference type="InterPro" id="IPR012804">
    <property type="entry name" value="Cob_chelat_sub_put"/>
</dbReference>
<feature type="compositionally biased region" description="Acidic residues" evidence="4">
    <location>
        <begin position="363"/>
        <end position="372"/>
    </location>
</feature>
<evidence type="ECO:0000313" key="6">
    <source>
        <dbReference type="EMBL" id="CEG13202.1"/>
    </source>
</evidence>
<dbReference type="Gene3D" id="1.10.8.80">
    <property type="entry name" value="Magnesium chelatase subunit I, C-Terminal domain"/>
    <property type="match status" value="1"/>
</dbReference>
<dbReference type="SMART" id="SM00382">
    <property type="entry name" value="AAA"/>
    <property type="match status" value="1"/>
</dbReference>
<comment type="similarity">
    <text evidence="1">Belongs to the Mg-chelatase subunits D/I family.</text>
</comment>
<dbReference type="PANTHER" id="PTHR35023:SF1">
    <property type="entry name" value="MG-PROTOPORPHYRIN IX CHELATASE"/>
    <property type="match status" value="1"/>
</dbReference>
<feature type="domain" description="VWFA" evidence="5">
    <location>
        <begin position="482"/>
        <end position="666"/>
    </location>
</feature>
<dbReference type="PANTHER" id="PTHR35023">
    <property type="entry name" value="CHELATASE-RELATED"/>
    <property type="match status" value="1"/>
</dbReference>
<dbReference type="GO" id="GO:0016851">
    <property type="term" value="F:magnesium chelatase activity"/>
    <property type="evidence" value="ECO:0007669"/>
    <property type="project" value="UniProtKB-EC"/>
</dbReference>
<evidence type="ECO:0000256" key="4">
    <source>
        <dbReference type="SAM" id="MobiDB-lite"/>
    </source>
</evidence>
<feature type="region of interest" description="Disordered" evidence="4">
    <location>
        <begin position="343"/>
        <end position="420"/>
    </location>
</feature>
<dbReference type="SUPFAM" id="SSF52540">
    <property type="entry name" value="P-loop containing nucleoside triphosphate hydrolases"/>
    <property type="match status" value="1"/>
</dbReference>